<keyword evidence="1" id="KW-0808">Transferase</keyword>
<dbReference type="SUPFAM" id="SSF53335">
    <property type="entry name" value="S-adenosyl-L-methionine-dependent methyltransferases"/>
    <property type="match status" value="1"/>
</dbReference>
<accession>A0A1M5S934</accession>
<dbReference type="EMBL" id="FQXO01000010">
    <property type="protein sequence ID" value="SHH35127.1"/>
    <property type="molecule type" value="Genomic_DNA"/>
</dbReference>
<dbReference type="OrthoDB" id="5881184at2"/>
<evidence type="ECO:0000313" key="2">
    <source>
        <dbReference type="Proteomes" id="UP000183967"/>
    </source>
</evidence>
<dbReference type="PANTHER" id="PTHR38451">
    <property type="entry name" value="TRNA (ADENINE(22)-N(1))-METHYLTRANSFERASE"/>
    <property type="match status" value="1"/>
</dbReference>
<dbReference type="GO" id="GO:0160105">
    <property type="term" value="F:tRNA (adenine(22)-N1)-methyltransferase activity"/>
    <property type="evidence" value="ECO:0007669"/>
    <property type="project" value="InterPro"/>
</dbReference>
<gene>
    <name evidence="1" type="ORF">SAMN02745135_00520</name>
</gene>
<dbReference type="Gene3D" id="3.40.50.150">
    <property type="entry name" value="Vaccinia Virus protein VP39"/>
    <property type="match status" value="1"/>
</dbReference>
<dbReference type="InterPro" id="IPR029063">
    <property type="entry name" value="SAM-dependent_MTases_sf"/>
</dbReference>
<dbReference type="PIRSF" id="PIRSF018637">
    <property type="entry name" value="TrmK"/>
    <property type="match status" value="1"/>
</dbReference>
<dbReference type="PANTHER" id="PTHR38451:SF1">
    <property type="entry name" value="TRNA (ADENINE(22)-N(1))-METHYLTRANSFERASE"/>
    <property type="match status" value="1"/>
</dbReference>
<dbReference type="GO" id="GO:0032259">
    <property type="term" value="P:methylation"/>
    <property type="evidence" value="ECO:0007669"/>
    <property type="project" value="UniProtKB-KW"/>
</dbReference>
<dbReference type="Pfam" id="PF04816">
    <property type="entry name" value="TrmK"/>
    <property type="match status" value="1"/>
</dbReference>
<proteinExistence type="predicted"/>
<dbReference type="Proteomes" id="UP000183967">
    <property type="component" value="Unassembled WGS sequence"/>
</dbReference>
<dbReference type="AlphaFoldDB" id="A0A1M5S934"/>
<sequence>MKLSPRLKAIVDYVENNSFVADIGTDHAYIPVYLVENNISKKVIASDVNKGPLENAKKYVDLKRLSHRINLRLGDGIKILKPNEVDTVIIAGMGGLLIKKILEEGNEIAETIDNFILQPMIASDELRKYLIRHNYKIIDEKLVKEGDKIYEIMLVRHGKDNISDEIYFEIGEKLVENKDPLLKELIQKKLREIKNILQKIRINESIKAQEKLNIIKIKYDKLKGVLKSIDC</sequence>
<organism evidence="1 2">
    <name type="scientific">Caloranaerobacter azorensis DSM 13643</name>
    <dbReference type="NCBI Taxonomy" id="1121264"/>
    <lineage>
        <taxon>Bacteria</taxon>
        <taxon>Bacillati</taxon>
        <taxon>Bacillota</taxon>
        <taxon>Tissierellia</taxon>
        <taxon>Tissierellales</taxon>
        <taxon>Thermohalobacteraceae</taxon>
        <taxon>Caloranaerobacter</taxon>
    </lineage>
</organism>
<keyword evidence="2" id="KW-1185">Reference proteome</keyword>
<dbReference type="RefSeq" id="WP_073195175.1">
    <property type="nucleotide sequence ID" value="NZ_FQXO01000010.1"/>
</dbReference>
<reference evidence="2" key="1">
    <citation type="submission" date="2016-11" db="EMBL/GenBank/DDBJ databases">
        <authorList>
            <person name="Varghese N."/>
            <person name="Submissions S."/>
        </authorList>
    </citation>
    <scope>NUCLEOTIDE SEQUENCE [LARGE SCALE GENOMIC DNA]</scope>
    <source>
        <strain evidence="2">DSM 13643</strain>
    </source>
</reference>
<dbReference type="InterPro" id="IPR006901">
    <property type="entry name" value="TrmK"/>
</dbReference>
<keyword evidence="1" id="KW-0489">Methyltransferase</keyword>
<protein>
    <submittedName>
        <fullName evidence="1">tRNA (Adenine22-N1)-methyltransferase</fullName>
    </submittedName>
</protein>
<evidence type="ECO:0000313" key="1">
    <source>
        <dbReference type="EMBL" id="SHH35127.1"/>
    </source>
</evidence>
<name>A0A1M5S934_9FIRM</name>